<comment type="caution">
    <text evidence="8">The sequence shown here is derived from an EMBL/GenBank/DDBJ whole genome shotgun (WGS) entry which is preliminary data.</text>
</comment>
<dbReference type="GO" id="GO:0006508">
    <property type="term" value="P:proteolysis"/>
    <property type="evidence" value="ECO:0007669"/>
    <property type="project" value="UniProtKB-KW"/>
</dbReference>
<organism evidence="8 9">
    <name type="scientific">Arabidopsis thaliana x Arabidopsis arenosa</name>
    <dbReference type="NCBI Taxonomy" id="1240361"/>
    <lineage>
        <taxon>Eukaryota</taxon>
        <taxon>Viridiplantae</taxon>
        <taxon>Streptophyta</taxon>
        <taxon>Embryophyta</taxon>
        <taxon>Tracheophyta</taxon>
        <taxon>Spermatophyta</taxon>
        <taxon>Magnoliopsida</taxon>
        <taxon>eudicotyledons</taxon>
        <taxon>Gunneridae</taxon>
        <taxon>Pentapetalae</taxon>
        <taxon>rosids</taxon>
        <taxon>malvids</taxon>
        <taxon>Brassicales</taxon>
        <taxon>Brassicaceae</taxon>
        <taxon>Camelineae</taxon>
        <taxon>Arabidopsis</taxon>
    </lineage>
</organism>
<dbReference type="Pfam" id="PF14223">
    <property type="entry name" value="Retrotran_gag_2"/>
    <property type="match status" value="1"/>
</dbReference>
<reference evidence="8 9" key="1">
    <citation type="submission" date="2020-12" db="EMBL/GenBank/DDBJ databases">
        <title>Concerted genomic and epigenomic changes stabilize Arabidopsis allopolyploids.</title>
        <authorList>
            <person name="Chen Z."/>
        </authorList>
    </citation>
    <scope>NUCLEOTIDE SEQUENCE [LARGE SCALE GENOMIC DNA]</scope>
    <source>
        <strain evidence="8">Allo738</strain>
        <tissue evidence="8">Leaf</tissue>
    </source>
</reference>
<feature type="compositionally biased region" description="Polar residues" evidence="5">
    <location>
        <begin position="755"/>
        <end position="764"/>
    </location>
</feature>
<dbReference type="GO" id="GO:0008233">
    <property type="term" value="F:peptidase activity"/>
    <property type="evidence" value="ECO:0007669"/>
    <property type="project" value="UniProtKB-KW"/>
</dbReference>
<dbReference type="PANTHER" id="PTHR42648:SF18">
    <property type="entry name" value="RETROTRANSPOSON, UNCLASSIFIED-LIKE PROTEIN"/>
    <property type="match status" value="1"/>
</dbReference>
<dbReference type="Proteomes" id="UP000694240">
    <property type="component" value="Chromosome 10"/>
</dbReference>
<dbReference type="InterPro" id="IPR057670">
    <property type="entry name" value="SH3_retrovirus"/>
</dbReference>
<evidence type="ECO:0000256" key="4">
    <source>
        <dbReference type="PROSITE-ProRule" id="PRU00047"/>
    </source>
</evidence>
<dbReference type="InterPro" id="IPR001878">
    <property type="entry name" value="Znf_CCHC"/>
</dbReference>
<protein>
    <submittedName>
        <fullName evidence="8">Zinc finger CCHC-type superfamily</fullName>
    </submittedName>
</protein>
<sequence length="1323" mass="151642">MGDSSSAKGFVVPAIPRFDGHYDHWARLMENFIRSKEYWDLIENGISRIEGAVPTEAQQKVIDEQKLKDLKLKNFLYQSIDREILDTILNTDTSKQIWESMKQKFEGSTKVKRAQLQALRKEYETLQMREGETVNSYFARTLAIAKKMKTCGETLQENTISEKILRSLTMRFNYVVCSIEESNNLDRMTLDELQSSLLVHEQRMKGGPAEEEQVLKVSYEGRGRGRGSFRGRGRGRGSNRATIECFRCHKLGHYQSECPTWDNTAHYAELNEKEELLLMAFVEENKSQRDRVWFLDSGCSNHMTGDRSWFTNLDEKLMHTVRLGNDSRLRVQGHGSVKVILKGRSHIIPDVYYVPELTTNLLSLGQLQERKLAILIKDGSCKVFHNDWGLIIHTDMTANRMFVVLAETPEMSCLQTSNEEPNLWHKRFGHLNQQSLENLSKKEMVIGLPQIEKDDSVCEVCTKGKQHRETFPKQANWRATEKLQLIHTDLCGPIQPNTVGEKRYILSFIDDFSRKTWIYLLSLKSEAFSSFKSFELMVENEARMKIGCLRSDRGGEFTSKEFNEFCAANGIKRQVTAAFTPQQNGVAERRNRTIMNMVRCLLMEKGMPKKFWGEAASWTNHILNRCPTAAVQDKTPQECWTGLKPNVNHFKIFGCIGYAHVPSQKRVKLDDRGLKCVFLGVSEGSKAYKMFDPVTKTVVVSRDVVFDEEHKWNWEMSCDEEARDILVIEEEERDAEQFENITPEAVVDADIDANNEPQNATPTPNNVPSPQPQPRTRAPPRYLQDYERGDASTDEEEELQYVALYVSQDDPYTYEEAAEERKWRDAMDAEIESIEKNGTWELVELPVGSKKIGVKWVYKTKVNEKGEVDKFKARLVAKGYSQKHGVDYDEVFAPVARWDTIRMLLAEAAKRQWSVYQLDVKSAFLHGVLKETVFVEQPEGYEKTGEEHKVYKLHKALYGLKQAPRAWYSKIEEYFTKEGFTKCELEHTLFIKNESGGRILIISLYVDDLIFTGNDSVMCEEFKASMKREFEMTDLGKMCYFLGVEVVQSENGIFLCQKKYAAEVLSRYGMEDCNPVNNPMVPGTKLSKDMEGDDADPSLYKQLIGSLMYLTATRPDIMFTVCFLSRFMMQPKAAHLWAAKRVLRYIKGTLQMGLLYTSAGEETMKAYTDSDFAGDVDGGRSTSGYVFLMSNAAVAWSSKKQPIVTLSTTEAEYVAASFCATQCLWMKRILGNLSQTEERCVTILCDNSSSIKLSKNPILHGRTKHIKVRFHFLRELVKDEEVDLVHCGTQEQVADIMTKPLKLDTFVKLRRMLGVQTFQTAMR</sequence>
<dbReference type="Pfam" id="PF22936">
    <property type="entry name" value="Pol_BBD"/>
    <property type="match status" value="1"/>
</dbReference>
<dbReference type="PROSITE" id="PS50158">
    <property type="entry name" value="ZF_CCHC"/>
    <property type="match status" value="1"/>
</dbReference>
<dbReference type="Pfam" id="PF25597">
    <property type="entry name" value="SH3_retrovirus"/>
    <property type="match status" value="1"/>
</dbReference>
<dbReference type="InterPro" id="IPR054722">
    <property type="entry name" value="PolX-like_BBD"/>
</dbReference>
<keyword evidence="9" id="KW-1185">Reference proteome</keyword>
<keyword evidence="3" id="KW-0378">Hydrolase</keyword>
<dbReference type="InterPro" id="IPR013103">
    <property type="entry name" value="RVT_2"/>
</dbReference>
<dbReference type="SMART" id="SM00343">
    <property type="entry name" value="ZnF_C2HC"/>
    <property type="match status" value="1"/>
</dbReference>
<dbReference type="Pfam" id="PF07727">
    <property type="entry name" value="RVT_2"/>
    <property type="match status" value="1"/>
</dbReference>
<dbReference type="InterPro" id="IPR025724">
    <property type="entry name" value="GAG-pre-integrase_dom"/>
</dbReference>
<accession>A0A8T1ZTG8</accession>
<evidence type="ECO:0000256" key="2">
    <source>
        <dbReference type="ARBA" id="ARBA00022723"/>
    </source>
</evidence>
<dbReference type="Pfam" id="PF00665">
    <property type="entry name" value="rve"/>
    <property type="match status" value="1"/>
</dbReference>
<dbReference type="EMBL" id="JAEFBK010000010">
    <property type="protein sequence ID" value="KAG7561531.1"/>
    <property type="molecule type" value="Genomic_DNA"/>
</dbReference>
<dbReference type="CDD" id="cd09272">
    <property type="entry name" value="RNase_HI_RT_Ty1"/>
    <property type="match status" value="1"/>
</dbReference>
<proteinExistence type="predicted"/>
<keyword evidence="2" id="KW-0479">Metal-binding</keyword>
<dbReference type="InterPro" id="IPR001584">
    <property type="entry name" value="Integrase_cat-core"/>
</dbReference>
<evidence type="ECO:0000256" key="5">
    <source>
        <dbReference type="SAM" id="MobiDB-lite"/>
    </source>
</evidence>
<dbReference type="GO" id="GO:0003676">
    <property type="term" value="F:nucleic acid binding"/>
    <property type="evidence" value="ECO:0007669"/>
    <property type="project" value="InterPro"/>
</dbReference>
<evidence type="ECO:0000259" key="7">
    <source>
        <dbReference type="PROSITE" id="PS50994"/>
    </source>
</evidence>
<name>A0A8T1ZTG8_9BRAS</name>
<keyword evidence="4" id="KW-0863">Zinc-finger</keyword>
<feature type="domain" description="Integrase catalytic" evidence="7">
    <location>
        <begin position="468"/>
        <end position="644"/>
    </location>
</feature>
<evidence type="ECO:0000256" key="3">
    <source>
        <dbReference type="ARBA" id="ARBA00022801"/>
    </source>
</evidence>
<evidence type="ECO:0000256" key="1">
    <source>
        <dbReference type="ARBA" id="ARBA00022670"/>
    </source>
</evidence>
<gene>
    <name evidence="8" type="ORF">ISN45_Aa05g029330</name>
</gene>
<dbReference type="Pfam" id="PF13976">
    <property type="entry name" value="gag_pre-integrs"/>
    <property type="match status" value="1"/>
</dbReference>
<dbReference type="PANTHER" id="PTHR42648">
    <property type="entry name" value="TRANSPOSASE, PUTATIVE-RELATED"/>
    <property type="match status" value="1"/>
</dbReference>
<evidence type="ECO:0000313" key="8">
    <source>
        <dbReference type="EMBL" id="KAG7561531.1"/>
    </source>
</evidence>
<evidence type="ECO:0000313" key="9">
    <source>
        <dbReference type="Proteomes" id="UP000694240"/>
    </source>
</evidence>
<dbReference type="PROSITE" id="PS50994">
    <property type="entry name" value="INTEGRASE"/>
    <property type="match status" value="1"/>
</dbReference>
<dbReference type="InterPro" id="IPR039537">
    <property type="entry name" value="Retrotran_Ty1/copia-like"/>
</dbReference>
<feature type="domain" description="CCHC-type" evidence="6">
    <location>
        <begin position="245"/>
        <end position="259"/>
    </location>
</feature>
<feature type="region of interest" description="Disordered" evidence="5">
    <location>
        <begin position="754"/>
        <end position="781"/>
    </location>
</feature>
<evidence type="ECO:0000259" key="6">
    <source>
        <dbReference type="PROSITE" id="PS50158"/>
    </source>
</evidence>
<dbReference type="GO" id="GO:0008270">
    <property type="term" value="F:zinc ion binding"/>
    <property type="evidence" value="ECO:0007669"/>
    <property type="project" value="UniProtKB-KW"/>
</dbReference>
<dbReference type="GO" id="GO:0015074">
    <property type="term" value="P:DNA integration"/>
    <property type="evidence" value="ECO:0007669"/>
    <property type="project" value="InterPro"/>
</dbReference>
<keyword evidence="4" id="KW-0862">Zinc</keyword>
<keyword evidence="1" id="KW-0645">Protease</keyword>